<keyword evidence="2" id="KW-1185">Reference proteome</keyword>
<organism evidence="1 2">
    <name type="scientific">Pyrobaculum arsenaticum</name>
    <dbReference type="NCBI Taxonomy" id="121277"/>
    <lineage>
        <taxon>Archaea</taxon>
        <taxon>Thermoproteota</taxon>
        <taxon>Thermoprotei</taxon>
        <taxon>Thermoproteales</taxon>
        <taxon>Thermoproteaceae</taxon>
        <taxon>Pyrobaculum</taxon>
    </lineage>
</organism>
<dbReference type="RefSeq" id="WP_011901681.1">
    <property type="nucleotide sequence ID" value="NZ_JAAVJF010000004.1"/>
</dbReference>
<dbReference type="GeneID" id="5056347"/>
<dbReference type="Proteomes" id="UP000554766">
    <property type="component" value="Unassembled WGS sequence"/>
</dbReference>
<gene>
    <name evidence="1" type="ORF">HC235_09185</name>
</gene>
<evidence type="ECO:0000313" key="2">
    <source>
        <dbReference type="Proteomes" id="UP000554766"/>
    </source>
</evidence>
<sequence length="135" mass="15540">MVRRESNKQLHIVMYRSKLVQNRCLIVIKNLKNDKNVFKVIPCSKIKIYLANLLRQKNFIKIKLLSLEGNYVKINTAIKGSGWLYFPTHKKAVGVVFYGRQGVVASPALPSREAYYIPLQSPILSLIDVQVIDFY</sequence>
<dbReference type="OMA" id="RCLIVIK"/>
<evidence type="ECO:0000313" key="1">
    <source>
        <dbReference type="EMBL" id="NYR16097.1"/>
    </source>
</evidence>
<comment type="caution">
    <text evidence="1">The sequence shown here is derived from an EMBL/GenBank/DDBJ whole genome shotgun (WGS) entry which is preliminary data.</text>
</comment>
<protein>
    <submittedName>
        <fullName evidence="1">Uncharacterized protein</fullName>
    </submittedName>
</protein>
<proteinExistence type="predicted"/>
<name>A0A7L4PCC1_9CREN</name>
<dbReference type="AlphaFoldDB" id="A0A7L4PCC1"/>
<accession>A0A7L4PCC1</accession>
<reference evidence="1 2" key="1">
    <citation type="journal article" date="2020" name="Nat. Commun.">
        <title>The structures of two archaeal type IV pili illuminate evolutionary relationships.</title>
        <authorList>
            <person name="Wang F."/>
            <person name="Baquero D.P."/>
            <person name="Su Z."/>
            <person name="Beltran L.C."/>
            <person name="Prangishvili D."/>
            <person name="Krupovic M."/>
            <person name="Egelman E.H."/>
        </authorList>
    </citation>
    <scope>NUCLEOTIDE SEQUENCE [LARGE SCALE GENOMIC DNA]</scope>
    <source>
        <strain evidence="1 2">2GA</strain>
    </source>
</reference>
<dbReference type="EMBL" id="JAAVJF010000004">
    <property type="protein sequence ID" value="NYR16097.1"/>
    <property type="molecule type" value="Genomic_DNA"/>
</dbReference>